<dbReference type="Pfam" id="PF14559">
    <property type="entry name" value="TPR_19"/>
    <property type="match status" value="1"/>
</dbReference>
<sequence>MRRGIAHVLVFAVGGFVWAGKHLAPQAPTPRPHPHVPYDPTEVERSVRFLEARALSDPQGATGLAMLASAYLRRQSEGGDPDDLLRAEASARRSLSVRSHNNPIGHWALAKALMGRHAFTEAHAVALKLGDGALAAECDIELGNYDRARQLLAEAASRRPNDPVVRVLQARLWELVGKVQLAEDAYRSALQLIEAHFEASAPSRAWFHDRLATFLATQGRFTAAQSEFEAARDAYPDDRHATLGLAQLAADQGNTAEAKKLAATVALPEASMLLYKLGDTSQWERITSEASGRHVHGRALALFFADTGRNSEEAVRLMRADGKQRQDIYTADALAWSLYRAGQKAEAQTYARLALATGTRDRLIVGHAQQILSEKAP</sequence>
<protein>
    <submittedName>
        <fullName evidence="1">Tfp pilus assembly protein PilF</fullName>
    </submittedName>
</protein>
<dbReference type="Proteomes" id="UP000520814">
    <property type="component" value="Unassembled WGS sequence"/>
</dbReference>
<keyword evidence="2" id="KW-1185">Reference proteome</keyword>
<accession>A0A7W9SLM6</accession>
<proteinExistence type="predicted"/>
<dbReference type="AlphaFoldDB" id="A0A7W9SLM6"/>
<dbReference type="Pfam" id="PF13432">
    <property type="entry name" value="TPR_16"/>
    <property type="match status" value="1"/>
</dbReference>
<dbReference type="EMBL" id="JACHGW010000001">
    <property type="protein sequence ID" value="MBB6048580.1"/>
    <property type="molecule type" value="Genomic_DNA"/>
</dbReference>
<dbReference type="InterPro" id="IPR011990">
    <property type="entry name" value="TPR-like_helical_dom_sf"/>
</dbReference>
<reference evidence="1 2" key="1">
    <citation type="submission" date="2020-08" db="EMBL/GenBank/DDBJ databases">
        <title>Genomic Encyclopedia of Type Strains, Phase IV (KMG-IV): sequencing the most valuable type-strain genomes for metagenomic binning, comparative biology and taxonomic classification.</title>
        <authorList>
            <person name="Goeker M."/>
        </authorList>
    </citation>
    <scope>NUCLEOTIDE SEQUENCE [LARGE SCALE GENOMIC DNA]</scope>
    <source>
        <strain evidence="1 2">DSM 23562</strain>
    </source>
</reference>
<evidence type="ECO:0000313" key="1">
    <source>
        <dbReference type="EMBL" id="MBB6048580.1"/>
    </source>
</evidence>
<dbReference type="SUPFAM" id="SSF48452">
    <property type="entry name" value="TPR-like"/>
    <property type="match status" value="1"/>
</dbReference>
<gene>
    <name evidence="1" type="ORF">HNQ39_000342</name>
</gene>
<dbReference type="Gene3D" id="1.25.40.10">
    <property type="entry name" value="Tetratricopeptide repeat domain"/>
    <property type="match status" value="1"/>
</dbReference>
<dbReference type="RefSeq" id="WP_184192218.1">
    <property type="nucleotide sequence ID" value="NZ_JACHGW010000001.1"/>
</dbReference>
<organism evidence="1 2">
    <name type="scientific">Armatimonas rosea</name>
    <dbReference type="NCBI Taxonomy" id="685828"/>
    <lineage>
        <taxon>Bacteria</taxon>
        <taxon>Bacillati</taxon>
        <taxon>Armatimonadota</taxon>
        <taxon>Armatimonadia</taxon>
        <taxon>Armatimonadales</taxon>
        <taxon>Armatimonadaceae</taxon>
        <taxon>Armatimonas</taxon>
    </lineage>
</organism>
<comment type="caution">
    <text evidence="1">The sequence shown here is derived from an EMBL/GenBank/DDBJ whole genome shotgun (WGS) entry which is preliminary data.</text>
</comment>
<name>A0A7W9SLM6_ARMRO</name>
<evidence type="ECO:0000313" key="2">
    <source>
        <dbReference type="Proteomes" id="UP000520814"/>
    </source>
</evidence>